<dbReference type="STRING" id="76021.BS329_24990"/>
<protein>
    <recommendedName>
        <fullName evidence="4">Lipoprotein</fullName>
    </recommendedName>
</protein>
<evidence type="ECO:0000256" key="1">
    <source>
        <dbReference type="SAM" id="SignalP"/>
    </source>
</evidence>
<dbReference type="PROSITE" id="PS51257">
    <property type="entry name" value="PROKAR_LIPOPROTEIN"/>
    <property type="match status" value="1"/>
</dbReference>
<dbReference type="OrthoDB" id="3637445at2"/>
<dbReference type="RefSeq" id="WP_076163685.1">
    <property type="nucleotide sequence ID" value="NZ_JBEZVB010000011.1"/>
</dbReference>
<evidence type="ECO:0008006" key="4">
    <source>
        <dbReference type="Google" id="ProtNLM"/>
    </source>
</evidence>
<proteinExistence type="predicted"/>
<sequence>MKRTTAGVLLAVLTLSLTACSEEKQPAGSDVIQTSAAETGSATASVAPEADVAADVQVMKCESTSYTPKVTIEVTNSTGEDARYAVTIAIKDGEGKASGEALFAKNRMTPGQKVTEEIPGDTPVKGKISCEVARAKRLPPK</sequence>
<reference evidence="2 3" key="1">
    <citation type="submission" date="2016-01" db="EMBL/GenBank/DDBJ databases">
        <title>Amycolatopsis coloradensis genome sequencing and assembly.</title>
        <authorList>
            <person name="Mayilraj S."/>
        </authorList>
    </citation>
    <scope>NUCLEOTIDE SEQUENCE [LARGE SCALE GENOMIC DNA]</scope>
    <source>
        <strain evidence="2 3">DSM 44225</strain>
    </source>
</reference>
<keyword evidence="1" id="KW-0732">Signal</keyword>
<feature type="signal peptide" evidence="1">
    <location>
        <begin position="1"/>
        <end position="21"/>
    </location>
</feature>
<keyword evidence="3" id="KW-1185">Reference proteome</keyword>
<feature type="chain" id="PRO_5010279766" description="Lipoprotein" evidence="1">
    <location>
        <begin position="22"/>
        <end position="141"/>
    </location>
</feature>
<name>A0A1R0KNG1_9PSEU</name>
<dbReference type="EMBL" id="MQUQ01000014">
    <property type="protein sequence ID" value="OLZ48366.1"/>
    <property type="molecule type" value="Genomic_DNA"/>
</dbReference>
<evidence type="ECO:0000313" key="3">
    <source>
        <dbReference type="Proteomes" id="UP000187486"/>
    </source>
</evidence>
<evidence type="ECO:0000313" key="2">
    <source>
        <dbReference type="EMBL" id="OLZ48366.1"/>
    </source>
</evidence>
<dbReference type="AlphaFoldDB" id="A0A1R0KNG1"/>
<gene>
    <name evidence="2" type="ORF">BS329_24990</name>
</gene>
<comment type="caution">
    <text evidence="2">The sequence shown here is derived from an EMBL/GenBank/DDBJ whole genome shotgun (WGS) entry which is preliminary data.</text>
</comment>
<accession>A0A1R0KNG1</accession>
<dbReference type="Proteomes" id="UP000187486">
    <property type="component" value="Unassembled WGS sequence"/>
</dbReference>
<organism evidence="2 3">
    <name type="scientific">Amycolatopsis coloradensis</name>
    <dbReference type="NCBI Taxonomy" id="76021"/>
    <lineage>
        <taxon>Bacteria</taxon>
        <taxon>Bacillati</taxon>
        <taxon>Actinomycetota</taxon>
        <taxon>Actinomycetes</taxon>
        <taxon>Pseudonocardiales</taxon>
        <taxon>Pseudonocardiaceae</taxon>
        <taxon>Amycolatopsis</taxon>
    </lineage>
</organism>